<dbReference type="Proteomes" id="UP001142489">
    <property type="component" value="Unassembled WGS sequence"/>
</dbReference>
<organism evidence="2 3">
    <name type="scientific">Phrynocephalus forsythii</name>
    <dbReference type="NCBI Taxonomy" id="171643"/>
    <lineage>
        <taxon>Eukaryota</taxon>
        <taxon>Metazoa</taxon>
        <taxon>Chordata</taxon>
        <taxon>Craniata</taxon>
        <taxon>Vertebrata</taxon>
        <taxon>Euteleostomi</taxon>
        <taxon>Lepidosauria</taxon>
        <taxon>Squamata</taxon>
        <taxon>Bifurcata</taxon>
        <taxon>Unidentata</taxon>
        <taxon>Episquamata</taxon>
        <taxon>Toxicofera</taxon>
        <taxon>Iguania</taxon>
        <taxon>Acrodonta</taxon>
        <taxon>Agamidae</taxon>
        <taxon>Agaminae</taxon>
        <taxon>Phrynocephalus</taxon>
    </lineage>
</organism>
<evidence type="ECO:0008006" key="4">
    <source>
        <dbReference type="Google" id="ProtNLM"/>
    </source>
</evidence>
<dbReference type="EMBL" id="JAPFRF010000018">
    <property type="protein sequence ID" value="KAJ7308265.1"/>
    <property type="molecule type" value="Genomic_DNA"/>
</dbReference>
<gene>
    <name evidence="2" type="ORF">JRQ81_008792</name>
</gene>
<reference evidence="2" key="1">
    <citation type="journal article" date="2023" name="DNA Res.">
        <title>Chromosome-level genome assembly of Phrynocephalus forsythii using third-generation DNA sequencing and Hi-C analysis.</title>
        <authorList>
            <person name="Qi Y."/>
            <person name="Zhao W."/>
            <person name="Zhao Y."/>
            <person name="Niu C."/>
            <person name="Cao S."/>
            <person name="Zhang Y."/>
        </authorList>
    </citation>
    <scope>NUCLEOTIDE SEQUENCE</scope>
    <source>
        <tissue evidence="2">Muscle</tissue>
    </source>
</reference>
<evidence type="ECO:0000313" key="3">
    <source>
        <dbReference type="Proteomes" id="UP001142489"/>
    </source>
</evidence>
<comment type="similarity">
    <text evidence="1">Belongs to the FAM32 family.</text>
</comment>
<evidence type="ECO:0000256" key="1">
    <source>
        <dbReference type="ARBA" id="ARBA00008948"/>
    </source>
</evidence>
<protein>
    <recommendedName>
        <fullName evidence="4">Protein FAM32A</fullName>
    </recommendedName>
</protein>
<dbReference type="OrthoDB" id="205403at2759"/>
<dbReference type="InterPro" id="IPR013865">
    <property type="entry name" value="FAM32A"/>
</dbReference>
<accession>A0A9Q0XAP3</accession>
<evidence type="ECO:0000313" key="2">
    <source>
        <dbReference type="EMBL" id="KAJ7308265.1"/>
    </source>
</evidence>
<comment type="caution">
    <text evidence="2">The sequence shown here is derived from an EMBL/GenBank/DDBJ whole genome shotgun (WGS) entry which is preliminary data.</text>
</comment>
<dbReference type="PANTHER" id="PTHR13282">
    <property type="entry name" value="PROTEIN FAM32A"/>
    <property type="match status" value="1"/>
</dbReference>
<dbReference type="GO" id="GO:0005730">
    <property type="term" value="C:nucleolus"/>
    <property type="evidence" value="ECO:0007669"/>
    <property type="project" value="TreeGrafter"/>
</dbReference>
<keyword evidence="3" id="KW-1185">Reference proteome</keyword>
<dbReference type="PANTHER" id="PTHR13282:SF6">
    <property type="entry name" value="PROTEIN FAM32A"/>
    <property type="match status" value="1"/>
</dbReference>
<dbReference type="AlphaFoldDB" id="A0A9Q0XAP3"/>
<sequence length="164" mass="18956">MAAWRREPLLPDWQKKRGGLFPFLGSDPLGSRRTATPASLQPAASFSFRGRPRPLHRRSRRSLKGVRSLRFHIRHKERSGTDGLPHLPGGKNKYIVKRLIMIFKNRSGNTFDIPTMASLSQKAPQIERILKKASKTHKQRVEDFNRHLDTLTEHYDIPKVSWTK</sequence>
<name>A0A9Q0XAP3_9SAUR</name>
<proteinExistence type="inferred from homology"/>